<keyword evidence="2" id="KW-1185">Reference proteome</keyword>
<sequence length="35" mass="4071">MLGHEWIIITNRYLQSIQDEEVIGIVRSTSPLMNL</sequence>
<gene>
    <name evidence="1" type="ordered locus">BC_1263</name>
</gene>
<organism evidence="1 2">
    <name type="scientific">Bacillus cereus (strain ATCC 14579 / DSM 31 / CCUG 7414 / JCM 2152 / NBRC 15305 / NCIMB 9373 / NCTC 2599 / NRRL B-3711)</name>
    <dbReference type="NCBI Taxonomy" id="226900"/>
    <lineage>
        <taxon>Bacteria</taxon>
        <taxon>Bacillati</taxon>
        <taxon>Bacillota</taxon>
        <taxon>Bacilli</taxon>
        <taxon>Bacillales</taxon>
        <taxon>Bacillaceae</taxon>
        <taxon>Bacillus</taxon>
        <taxon>Bacillus cereus group</taxon>
    </lineage>
</organism>
<proteinExistence type="predicted"/>
<dbReference type="PATRIC" id="fig|226900.8.peg.1236"/>
<reference evidence="1 2" key="1">
    <citation type="journal article" date="2003" name="Nature">
        <title>Genome sequence of Bacillus cereus and comparative analysis with Bacillus anthracis.</title>
        <authorList>
            <person name="Ivanova N."/>
            <person name="Sorokin A."/>
            <person name="Anderson I."/>
            <person name="Galleron N."/>
            <person name="Candelon B."/>
            <person name="Kapatral V."/>
            <person name="Bhattacharyya A."/>
            <person name="Reznik G."/>
            <person name="Mikhailova N."/>
            <person name="Lapidus A."/>
            <person name="Chu L."/>
            <person name="Mazur M."/>
            <person name="Goltsman E."/>
            <person name="Larsen N."/>
            <person name="D'Souza M."/>
            <person name="Walunas T."/>
            <person name="Grechkin Y."/>
            <person name="Pusch G."/>
            <person name="Haselkorn R."/>
            <person name="Fonstein M."/>
            <person name="Ehrlich S.D."/>
            <person name="Overbeek R."/>
            <person name="Kyrpides N."/>
        </authorList>
    </citation>
    <scope>NUCLEOTIDE SEQUENCE [LARGE SCALE GENOMIC DNA]</scope>
    <source>
        <strain evidence="2">ATCC 14579 / DSM 31 / CCUG 7414 / JCM 2152 / NBRC 15305 / NCIMB 9373 / NCTC 2599 / NRRL B-3711</strain>
    </source>
</reference>
<dbReference type="HOGENOM" id="CLU_3363138_0_0_9"/>
<name>Q81GE2_BACCR</name>
<evidence type="ECO:0000313" key="1">
    <source>
        <dbReference type="EMBL" id="AAP08247.1"/>
    </source>
</evidence>
<accession>Q81GE2</accession>
<dbReference type="KEGG" id="bce:BC1263"/>
<protein>
    <submittedName>
        <fullName evidence="1">Phage integrase family protein</fullName>
    </submittedName>
</protein>
<dbReference type="AlphaFoldDB" id="Q81GE2"/>
<evidence type="ECO:0000313" key="2">
    <source>
        <dbReference type="Proteomes" id="UP000001417"/>
    </source>
</evidence>
<dbReference type="EMBL" id="AE016877">
    <property type="protein sequence ID" value="AAP08247.1"/>
    <property type="molecule type" value="Genomic_DNA"/>
</dbReference>
<dbReference type="Proteomes" id="UP000001417">
    <property type="component" value="Chromosome"/>
</dbReference>